<dbReference type="Proteomes" id="UP001142372">
    <property type="component" value="Unassembled WGS sequence"/>
</dbReference>
<dbReference type="InterPro" id="IPR014718">
    <property type="entry name" value="GH-type_carb-bd"/>
</dbReference>
<comment type="caution">
    <text evidence="1">The sequence shown here is derived from an EMBL/GenBank/DDBJ whole genome shotgun (WGS) entry which is preliminary data.</text>
</comment>
<dbReference type="SUPFAM" id="SSF74650">
    <property type="entry name" value="Galactose mutarotase-like"/>
    <property type="match status" value="1"/>
</dbReference>
<reference evidence="1" key="1">
    <citation type="journal article" date="2014" name="Int. J. Syst. Evol. Microbiol.">
        <title>Complete genome sequence of Corynebacterium casei LMG S-19264T (=DSM 44701T), isolated from a smear-ripened cheese.</title>
        <authorList>
            <consortium name="US DOE Joint Genome Institute (JGI-PGF)"/>
            <person name="Walter F."/>
            <person name="Albersmeier A."/>
            <person name="Kalinowski J."/>
            <person name="Ruckert C."/>
        </authorList>
    </citation>
    <scope>NUCLEOTIDE SEQUENCE</scope>
    <source>
        <strain evidence="1">VKM Ac-1401</strain>
    </source>
</reference>
<protein>
    <submittedName>
        <fullName evidence="1">Aldose 1-epimerase</fullName>
    </submittedName>
</protein>
<evidence type="ECO:0000313" key="1">
    <source>
        <dbReference type="EMBL" id="GLJ74916.1"/>
    </source>
</evidence>
<dbReference type="GO" id="GO:0005975">
    <property type="term" value="P:carbohydrate metabolic process"/>
    <property type="evidence" value="ECO:0007669"/>
    <property type="project" value="InterPro"/>
</dbReference>
<dbReference type="RefSeq" id="WP_271175595.1">
    <property type="nucleotide sequence ID" value="NZ_BAAAJO010000001.1"/>
</dbReference>
<reference evidence="1" key="2">
    <citation type="submission" date="2023-01" db="EMBL/GenBank/DDBJ databases">
        <authorList>
            <person name="Sun Q."/>
            <person name="Evtushenko L."/>
        </authorList>
    </citation>
    <scope>NUCLEOTIDE SEQUENCE</scope>
    <source>
        <strain evidence="1">VKM Ac-1401</strain>
    </source>
</reference>
<evidence type="ECO:0000313" key="2">
    <source>
        <dbReference type="Proteomes" id="UP001142372"/>
    </source>
</evidence>
<dbReference type="CDD" id="cd09022">
    <property type="entry name" value="Aldose_epim_Ec_YihR"/>
    <property type="match status" value="1"/>
</dbReference>
<dbReference type="GO" id="GO:0016853">
    <property type="term" value="F:isomerase activity"/>
    <property type="evidence" value="ECO:0007669"/>
    <property type="project" value="InterPro"/>
</dbReference>
<dbReference type="InterPro" id="IPR011013">
    <property type="entry name" value="Gal_mutarotase_sf_dom"/>
</dbReference>
<gene>
    <name evidence="1" type="primary">galM</name>
    <name evidence="1" type="ORF">GCM10017584_04890</name>
</gene>
<dbReference type="Gene3D" id="2.70.98.10">
    <property type="match status" value="1"/>
</dbReference>
<dbReference type="GO" id="GO:0030246">
    <property type="term" value="F:carbohydrate binding"/>
    <property type="evidence" value="ECO:0007669"/>
    <property type="project" value="InterPro"/>
</dbReference>
<name>A0A9W6H6L5_9MICO</name>
<dbReference type="AlphaFoldDB" id="A0A9W6H6L5"/>
<proteinExistence type="predicted"/>
<dbReference type="InterPro" id="IPR008183">
    <property type="entry name" value="Aldose_1/G6P_1-epimerase"/>
</dbReference>
<sequence length="310" mass="33008">MRAPTGTQYPLALGPLTATVTQVAAGLRSLRHGDTDLTEPYPESATPPSGCGIVLVPWPNRVKDGAWDHDGTTRQLALTEPARSNAIHGLLRYRPYELVEHTASSVTQSAAIAPELGYPFVLDTTVRHQLTADGLTVTHTIVNQGVDAAPVAVGAHPYPKIGGVPTGELTVTVAAETHLDVDDRLNVVGESAVAGTRFDLRSGRPVADLQLDDGFADVPLVQGHEGGRAEHVIAAPDGRRIVVWGDEAFRYVQVYTSRTFATETASDVALAVEPMTAPANALNTGRGLRWLAPGESWTVSWGIRHLNFPA</sequence>
<dbReference type="EMBL" id="BSEN01000001">
    <property type="protein sequence ID" value="GLJ74916.1"/>
    <property type="molecule type" value="Genomic_DNA"/>
</dbReference>
<organism evidence="1 2">
    <name type="scientific">Leifsonia poae</name>
    <dbReference type="NCBI Taxonomy" id="110933"/>
    <lineage>
        <taxon>Bacteria</taxon>
        <taxon>Bacillati</taxon>
        <taxon>Actinomycetota</taxon>
        <taxon>Actinomycetes</taxon>
        <taxon>Micrococcales</taxon>
        <taxon>Microbacteriaceae</taxon>
        <taxon>Leifsonia</taxon>
    </lineage>
</organism>
<keyword evidence="2" id="KW-1185">Reference proteome</keyword>
<dbReference type="Pfam" id="PF01263">
    <property type="entry name" value="Aldose_epim"/>
    <property type="match status" value="1"/>
</dbReference>
<dbReference type="InterPro" id="IPR037480">
    <property type="entry name" value="YihR-like"/>
</dbReference>
<accession>A0A9W6H6L5</accession>